<evidence type="ECO:0000256" key="8">
    <source>
        <dbReference type="NCBIfam" id="TIGR00414"/>
    </source>
</evidence>
<proteinExistence type="predicted"/>
<feature type="domain" description="Aminoacyl-transfer RNA synthetases class-II family profile" evidence="10">
    <location>
        <begin position="140"/>
        <end position="411"/>
    </location>
</feature>
<keyword evidence="5" id="KW-0067">ATP-binding</keyword>
<keyword evidence="7" id="KW-0030">Aminoacyl-tRNA synthetase</keyword>
<feature type="coiled-coil region" evidence="9">
    <location>
        <begin position="40"/>
        <end position="107"/>
    </location>
</feature>
<dbReference type="Pfam" id="PF02403">
    <property type="entry name" value="Seryl_tRNA_N"/>
    <property type="match status" value="1"/>
</dbReference>
<dbReference type="InterPro" id="IPR015866">
    <property type="entry name" value="Ser-tRNA-synth_1_N"/>
</dbReference>
<dbReference type="GO" id="GO:0004828">
    <property type="term" value="F:serine-tRNA ligase activity"/>
    <property type="evidence" value="ECO:0007669"/>
    <property type="project" value="UniProtKB-EC"/>
</dbReference>
<gene>
    <name evidence="11" type="primary">serS</name>
    <name evidence="11" type="ORF">NE663_08350</name>
</gene>
<organism evidence="11 12">
    <name type="scientific">Massilicoli timonensis</name>
    <dbReference type="NCBI Taxonomy" id="2015901"/>
    <lineage>
        <taxon>Bacteria</taxon>
        <taxon>Bacillati</taxon>
        <taxon>Bacillota</taxon>
        <taxon>Erysipelotrichia</taxon>
        <taxon>Erysipelotrichales</taxon>
        <taxon>Erysipelotrichaceae</taxon>
        <taxon>Massilicoli</taxon>
    </lineage>
</organism>
<dbReference type="InterPro" id="IPR042103">
    <property type="entry name" value="SerRS_1_N_sf"/>
</dbReference>
<dbReference type="RefSeq" id="WP_102268550.1">
    <property type="nucleotide sequence ID" value="NZ_JANGCH010000012.1"/>
</dbReference>
<evidence type="ECO:0000256" key="4">
    <source>
        <dbReference type="ARBA" id="ARBA00022741"/>
    </source>
</evidence>
<dbReference type="Pfam" id="PF00587">
    <property type="entry name" value="tRNA-synt_2b"/>
    <property type="match status" value="1"/>
</dbReference>
<evidence type="ECO:0000256" key="6">
    <source>
        <dbReference type="ARBA" id="ARBA00022917"/>
    </source>
</evidence>
<dbReference type="InterPro" id="IPR002314">
    <property type="entry name" value="aa-tRNA-synt_IIb"/>
</dbReference>
<accession>A0ABT1SM15</accession>
<keyword evidence="12" id="KW-1185">Reference proteome</keyword>
<keyword evidence="4" id="KW-0547">Nucleotide-binding</keyword>
<name>A0ABT1SM15_9FIRM</name>
<evidence type="ECO:0000256" key="9">
    <source>
        <dbReference type="SAM" id="Coils"/>
    </source>
</evidence>
<evidence type="ECO:0000256" key="7">
    <source>
        <dbReference type="ARBA" id="ARBA00023146"/>
    </source>
</evidence>
<dbReference type="EC" id="6.1.1.11" evidence="1 8"/>
<dbReference type="Gene3D" id="3.30.930.10">
    <property type="entry name" value="Bira Bifunctional Protein, Domain 2"/>
    <property type="match status" value="1"/>
</dbReference>
<dbReference type="SUPFAM" id="SSF55681">
    <property type="entry name" value="Class II aaRS and biotin synthetases"/>
    <property type="match status" value="1"/>
</dbReference>
<dbReference type="PIRSF" id="PIRSF001529">
    <property type="entry name" value="Ser-tRNA-synth_IIa"/>
    <property type="match status" value="1"/>
</dbReference>
<evidence type="ECO:0000313" key="12">
    <source>
        <dbReference type="Proteomes" id="UP001524435"/>
    </source>
</evidence>
<dbReference type="InterPro" id="IPR006195">
    <property type="entry name" value="aa-tRNA-synth_II"/>
</dbReference>
<dbReference type="EMBL" id="JANGCH010000012">
    <property type="protein sequence ID" value="MCQ5122267.1"/>
    <property type="molecule type" value="Genomic_DNA"/>
</dbReference>
<evidence type="ECO:0000256" key="5">
    <source>
        <dbReference type="ARBA" id="ARBA00022840"/>
    </source>
</evidence>
<dbReference type="InterPro" id="IPR002317">
    <property type="entry name" value="Ser-tRNA-ligase_type_1"/>
</dbReference>
<keyword evidence="3 11" id="KW-0436">Ligase</keyword>
<dbReference type="InterPro" id="IPR045864">
    <property type="entry name" value="aa-tRNA-synth_II/BPL/LPL"/>
</dbReference>
<evidence type="ECO:0000256" key="1">
    <source>
        <dbReference type="ARBA" id="ARBA00012840"/>
    </source>
</evidence>
<dbReference type="PANTHER" id="PTHR11778">
    <property type="entry name" value="SERYL-TRNA SYNTHETASE"/>
    <property type="match status" value="1"/>
</dbReference>
<reference evidence="11 12" key="1">
    <citation type="submission" date="2022-06" db="EMBL/GenBank/DDBJ databases">
        <title>Isolation of gut microbiota from human fecal samples.</title>
        <authorList>
            <person name="Pamer E.G."/>
            <person name="Barat B."/>
            <person name="Waligurski E."/>
            <person name="Medina S."/>
            <person name="Paddock L."/>
            <person name="Mostad J."/>
        </authorList>
    </citation>
    <scope>NUCLEOTIDE SEQUENCE [LARGE SCALE GENOMIC DNA]</scope>
    <source>
        <strain evidence="11 12">DFI.6.1</strain>
    </source>
</reference>
<evidence type="ECO:0000259" key="10">
    <source>
        <dbReference type="PROSITE" id="PS50862"/>
    </source>
</evidence>
<dbReference type="SUPFAM" id="SSF46589">
    <property type="entry name" value="tRNA-binding arm"/>
    <property type="match status" value="1"/>
</dbReference>
<keyword evidence="6" id="KW-0648">Protein biosynthesis</keyword>
<keyword evidence="2" id="KW-0963">Cytoplasm</keyword>
<dbReference type="NCBIfam" id="TIGR00414">
    <property type="entry name" value="serS"/>
    <property type="match status" value="1"/>
</dbReference>
<comment type="caution">
    <text evidence="11">The sequence shown here is derived from an EMBL/GenBank/DDBJ whole genome shotgun (WGS) entry which is preliminary data.</text>
</comment>
<protein>
    <recommendedName>
        <fullName evidence="1 8">Serine--tRNA ligase</fullName>
        <ecNumber evidence="1 8">6.1.1.11</ecNumber>
    </recommendedName>
</protein>
<dbReference type="PRINTS" id="PR00981">
    <property type="entry name" value="TRNASYNTHSER"/>
</dbReference>
<sequence length="427" mass="48901">MLDMKVIRENPELVKENIRKKFQDEKIALVDQVIVLDRENRETKQKADDLRMMRNKLSKEIGTLMKQGAKEEAMAKKAQVQSMAEELAQLEEKEDQLAEEIKKIMMVIPNLIDPSVPIGKDDSENVELKRYGEPVVPDFDIPYHSEIMEAFDGLDLDSARKVAGNGFYYLMGDIARLHSAVIAYARDFMIDKGFTYCVPPFMIRSNVVTGVMSFAEMESMMYKIEGEDLYLIGTSEHSMIGKFIDTILDENKLPYTLTSYSPCFRKEKGAHGIEERGVYRIHQFEKQEMVVVCRPEESAMWFEKLYQYTVELFRSLDIPVRTLECCSGDLADLKCKSVDVEAWSPRQKKYFEVGSCSNLTDAQARRLKIRVNGKDGKYFAHTLNNTVVAPPRMLIAFLENNLNADGTINIPEALQPYMGGMKKIVRK</sequence>
<evidence type="ECO:0000256" key="3">
    <source>
        <dbReference type="ARBA" id="ARBA00022598"/>
    </source>
</evidence>
<dbReference type="Gene3D" id="1.10.287.40">
    <property type="entry name" value="Serine-tRNA synthetase, tRNA binding domain"/>
    <property type="match status" value="1"/>
</dbReference>
<evidence type="ECO:0000313" key="11">
    <source>
        <dbReference type="EMBL" id="MCQ5122267.1"/>
    </source>
</evidence>
<dbReference type="Proteomes" id="UP001524435">
    <property type="component" value="Unassembled WGS sequence"/>
</dbReference>
<dbReference type="PROSITE" id="PS50862">
    <property type="entry name" value="AA_TRNA_LIGASE_II"/>
    <property type="match status" value="1"/>
</dbReference>
<evidence type="ECO:0000256" key="2">
    <source>
        <dbReference type="ARBA" id="ARBA00022490"/>
    </source>
</evidence>
<dbReference type="InterPro" id="IPR010978">
    <property type="entry name" value="tRNA-bd_arm"/>
</dbReference>
<keyword evidence="9" id="KW-0175">Coiled coil</keyword>